<dbReference type="PANTHER" id="PTHR11229:SF16">
    <property type="entry name" value="LARGE RIBOSOMAL SUBUNIT PROTEIN UL3C"/>
    <property type="match status" value="1"/>
</dbReference>
<dbReference type="FunFam" id="2.40.30.10:FF:000004">
    <property type="entry name" value="50S ribosomal protein L3"/>
    <property type="match status" value="1"/>
</dbReference>
<keyword evidence="12" id="KW-1185">Reference proteome</keyword>
<evidence type="ECO:0000256" key="1">
    <source>
        <dbReference type="ARBA" id="ARBA00006540"/>
    </source>
</evidence>
<dbReference type="AlphaFoldDB" id="A0A9Q7EYS2"/>
<dbReference type="InterPro" id="IPR009000">
    <property type="entry name" value="Transl_B-barrel_sf"/>
</dbReference>
<dbReference type="PANTHER" id="PTHR11229">
    <property type="entry name" value="50S RIBOSOMAL PROTEIN L3"/>
    <property type="match status" value="1"/>
</dbReference>
<feature type="region of interest" description="Disordered" evidence="10">
    <location>
        <begin position="124"/>
        <end position="164"/>
    </location>
</feature>
<evidence type="ECO:0000313" key="12">
    <source>
        <dbReference type="Proteomes" id="UP000671879"/>
    </source>
</evidence>
<dbReference type="InterPro" id="IPR000597">
    <property type="entry name" value="Ribosomal_uL3"/>
</dbReference>
<evidence type="ECO:0000256" key="4">
    <source>
        <dbReference type="ARBA" id="ARBA00022980"/>
    </source>
</evidence>
<name>A0A9Q7EYS2_9BACT</name>
<evidence type="ECO:0000256" key="6">
    <source>
        <dbReference type="ARBA" id="ARBA00035243"/>
    </source>
</evidence>
<dbReference type="RefSeq" id="WP_274372694.1">
    <property type="nucleotide sequence ID" value="NZ_CP072943.1"/>
</dbReference>
<evidence type="ECO:0000256" key="9">
    <source>
        <dbReference type="RuleBase" id="RU003906"/>
    </source>
</evidence>
<comment type="similarity">
    <text evidence="1 7 8">Belongs to the universal ribosomal protein uL3 family.</text>
</comment>
<comment type="function">
    <text evidence="7 9">One of the primary rRNA binding proteins, it binds directly near the 3'-end of the 23S rRNA, where it nucleates assembly of the 50S subunit.</text>
</comment>
<evidence type="ECO:0000256" key="7">
    <source>
        <dbReference type="HAMAP-Rule" id="MF_01325"/>
    </source>
</evidence>
<dbReference type="EMBL" id="CP072943">
    <property type="protein sequence ID" value="QTX31527.1"/>
    <property type="molecule type" value="Genomic_DNA"/>
</dbReference>
<comment type="subunit">
    <text evidence="7 9">Part of the 50S ribosomal subunit. Forms a cluster with proteins L14 and L19.</text>
</comment>
<dbReference type="GO" id="GO:0006412">
    <property type="term" value="P:translation"/>
    <property type="evidence" value="ECO:0007669"/>
    <property type="project" value="UniProtKB-UniRule"/>
</dbReference>
<evidence type="ECO:0000256" key="8">
    <source>
        <dbReference type="RuleBase" id="RU003905"/>
    </source>
</evidence>
<dbReference type="KEGG" id="aram:KAR29_09125"/>
<evidence type="ECO:0000256" key="5">
    <source>
        <dbReference type="ARBA" id="ARBA00023274"/>
    </source>
</evidence>
<dbReference type="GO" id="GO:0019843">
    <property type="term" value="F:rRNA binding"/>
    <property type="evidence" value="ECO:0007669"/>
    <property type="project" value="UniProtKB-UniRule"/>
</dbReference>
<dbReference type="GO" id="GO:0003735">
    <property type="term" value="F:structural constituent of ribosome"/>
    <property type="evidence" value="ECO:0007669"/>
    <property type="project" value="UniProtKB-UniRule"/>
</dbReference>
<dbReference type="Proteomes" id="UP000671879">
    <property type="component" value="Chromosome"/>
</dbReference>
<dbReference type="GO" id="GO:0022625">
    <property type="term" value="C:cytosolic large ribosomal subunit"/>
    <property type="evidence" value="ECO:0007669"/>
    <property type="project" value="TreeGrafter"/>
</dbReference>
<dbReference type="InterPro" id="IPR019926">
    <property type="entry name" value="Ribosomal_uL3_CS"/>
</dbReference>
<gene>
    <name evidence="7 11" type="primary">rplC</name>
    <name evidence="11" type="ORF">KAR29_09125</name>
</gene>
<dbReference type="Gene3D" id="3.30.160.810">
    <property type="match status" value="1"/>
</dbReference>
<organism evidence="11 12">
    <name type="scientific">Aminithiophilus ramosus</name>
    <dbReference type="NCBI Taxonomy" id="3029084"/>
    <lineage>
        <taxon>Bacteria</taxon>
        <taxon>Thermotogati</taxon>
        <taxon>Synergistota</taxon>
        <taxon>Synergistia</taxon>
        <taxon>Synergistales</taxon>
        <taxon>Aminithiophilaceae</taxon>
        <taxon>Aminithiophilus</taxon>
    </lineage>
</organism>
<dbReference type="NCBIfam" id="TIGR03625">
    <property type="entry name" value="L3_bact"/>
    <property type="match status" value="1"/>
</dbReference>
<dbReference type="PROSITE" id="PS00474">
    <property type="entry name" value="RIBOSOMAL_L3"/>
    <property type="match status" value="1"/>
</dbReference>
<evidence type="ECO:0000256" key="3">
    <source>
        <dbReference type="ARBA" id="ARBA00022884"/>
    </source>
</evidence>
<dbReference type="InterPro" id="IPR019927">
    <property type="entry name" value="Ribosomal_uL3_bac/org-type"/>
</dbReference>
<evidence type="ECO:0000313" key="11">
    <source>
        <dbReference type="EMBL" id="QTX31527.1"/>
    </source>
</evidence>
<protein>
    <recommendedName>
        <fullName evidence="6 7">Large ribosomal subunit protein uL3</fullName>
    </recommendedName>
</protein>
<keyword evidence="5 7" id="KW-0687">Ribonucleoprotein</keyword>
<reference evidence="12" key="1">
    <citation type="submission" date="2021-04" db="EMBL/GenBank/DDBJ databases">
        <title>A novel Synergistetes isolate from a pyrite-forming mixed culture.</title>
        <authorList>
            <person name="Bunk B."/>
            <person name="Sproer C."/>
            <person name="Spring S."/>
            <person name="Pester M."/>
        </authorList>
    </citation>
    <scope>NUCLEOTIDE SEQUENCE [LARGE SCALE GENOMIC DNA]</scope>
    <source>
        <strain evidence="12">J.5.4.2-T.3.5.2</strain>
    </source>
</reference>
<proteinExistence type="inferred from homology"/>
<dbReference type="Gene3D" id="2.40.30.10">
    <property type="entry name" value="Translation factors"/>
    <property type="match status" value="1"/>
</dbReference>
<dbReference type="HAMAP" id="MF_01325_B">
    <property type="entry name" value="Ribosomal_uL3_B"/>
    <property type="match status" value="1"/>
</dbReference>
<keyword evidence="2 7" id="KW-0699">rRNA-binding</keyword>
<dbReference type="FunFam" id="3.30.160.810:FF:000001">
    <property type="entry name" value="50S ribosomal protein L3"/>
    <property type="match status" value="1"/>
</dbReference>
<sequence length="208" mass="22375">MTIGILGRKLGMTQIFDEAGRAVPVTVVEAGPCPVTALRDEKTNGYRAVQVGFGAIKPHKVTRPMEGQFKKAGVDACRWLREFRLDSIEGYEVGKVLDVTLFEAGEKVDVTGTSKGKGFAGFIKRHNGNRGPSTHGASKFHRRPGSSGASSYPGKVFKGQTMPGQMGDERVTVRNLVVVAIDSENNLLLVRGAIPGARNGLVVVRKQK</sequence>
<dbReference type="SUPFAM" id="SSF50447">
    <property type="entry name" value="Translation proteins"/>
    <property type="match status" value="1"/>
</dbReference>
<keyword evidence="4 7" id="KW-0689">Ribosomal protein</keyword>
<dbReference type="Pfam" id="PF00297">
    <property type="entry name" value="Ribosomal_L3"/>
    <property type="match status" value="1"/>
</dbReference>
<evidence type="ECO:0000256" key="10">
    <source>
        <dbReference type="SAM" id="MobiDB-lite"/>
    </source>
</evidence>
<keyword evidence="3 7" id="KW-0694">RNA-binding</keyword>
<accession>A0A9Q7EYS2</accession>
<evidence type="ECO:0000256" key="2">
    <source>
        <dbReference type="ARBA" id="ARBA00022730"/>
    </source>
</evidence>